<dbReference type="KEGG" id="mku:I2456_05915"/>
<dbReference type="PROSITE" id="PS50109">
    <property type="entry name" value="HIS_KIN"/>
    <property type="match status" value="1"/>
</dbReference>
<evidence type="ECO:0000313" key="15">
    <source>
        <dbReference type="Proteomes" id="UP000663583"/>
    </source>
</evidence>
<dbReference type="EMBL" id="CP065047">
    <property type="protein sequence ID" value="QPI39038.1"/>
    <property type="molecule type" value="Genomic_DNA"/>
</dbReference>
<dbReference type="PRINTS" id="PR00344">
    <property type="entry name" value="BCTRLSENSOR"/>
</dbReference>
<dbReference type="InterPro" id="IPR003661">
    <property type="entry name" value="HisK_dim/P_dom"/>
</dbReference>
<evidence type="ECO:0000256" key="7">
    <source>
        <dbReference type="ARBA" id="ARBA00022777"/>
    </source>
</evidence>
<keyword evidence="5" id="KW-0808">Transferase</keyword>
<evidence type="ECO:0000256" key="3">
    <source>
        <dbReference type="ARBA" id="ARBA00012438"/>
    </source>
</evidence>
<organism evidence="14 15">
    <name type="scientific">Mycobacterium kubicae</name>
    <dbReference type="NCBI Taxonomy" id="120959"/>
    <lineage>
        <taxon>Bacteria</taxon>
        <taxon>Bacillati</taxon>
        <taxon>Actinomycetota</taxon>
        <taxon>Actinomycetes</taxon>
        <taxon>Mycobacteriales</taxon>
        <taxon>Mycobacteriaceae</taxon>
        <taxon>Mycobacterium</taxon>
        <taxon>Mycobacterium simiae complex</taxon>
    </lineage>
</organism>
<dbReference type="InterPro" id="IPR050428">
    <property type="entry name" value="TCS_sensor_his_kinase"/>
</dbReference>
<dbReference type="SMART" id="SM00387">
    <property type="entry name" value="HATPase_c"/>
    <property type="match status" value="1"/>
</dbReference>
<keyword evidence="10 11" id="KW-0472">Membrane</keyword>
<dbReference type="Gene3D" id="3.30.565.10">
    <property type="entry name" value="Histidine kinase-like ATPase, C-terminal domain"/>
    <property type="match status" value="1"/>
</dbReference>
<evidence type="ECO:0000256" key="2">
    <source>
        <dbReference type="ARBA" id="ARBA00004236"/>
    </source>
</evidence>
<gene>
    <name evidence="14" type="ORF">I2456_05915</name>
</gene>
<dbReference type="PROSITE" id="PS50885">
    <property type="entry name" value="HAMP"/>
    <property type="match status" value="1"/>
</dbReference>
<keyword evidence="6 11" id="KW-0812">Transmembrane</keyword>
<keyword evidence="7" id="KW-0418">Kinase</keyword>
<proteinExistence type="predicted"/>
<dbReference type="InterPro" id="IPR003594">
    <property type="entry name" value="HATPase_dom"/>
</dbReference>
<dbReference type="PANTHER" id="PTHR45436:SF5">
    <property type="entry name" value="SENSOR HISTIDINE KINASE TRCS"/>
    <property type="match status" value="1"/>
</dbReference>
<accession>A0AAX1JFA0</accession>
<reference evidence="14" key="1">
    <citation type="submission" date="2020-11" db="EMBL/GenBank/DDBJ databases">
        <title>Intraspecies plasmid and genomic variation of Mycobacterium kubicae revealed by the complete genome sequences of two clinical isolates.</title>
        <authorList>
            <person name="Hendrix J.R."/>
            <person name="Epperson L.E."/>
            <person name="Honda J.R."/>
            <person name="Strong M."/>
        </authorList>
    </citation>
    <scope>NUCLEOTIDE SEQUENCE</scope>
    <source>
        <strain evidence="14">JCM 13573</strain>
    </source>
</reference>
<dbReference type="GO" id="GO:0000155">
    <property type="term" value="F:phosphorelay sensor kinase activity"/>
    <property type="evidence" value="ECO:0007669"/>
    <property type="project" value="InterPro"/>
</dbReference>
<dbReference type="SMART" id="SM00388">
    <property type="entry name" value="HisKA"/>
    <property type="match status" value="1"/>
</dbReference>
<evidence type="ECO:0000256" key="8">
    <source>
        <dbReference type="ARBA" id="ARBA00022989"/>
    </source>
</evidence>
<dbReference type="SUPFAM" id="SSF158472">
    <property type="entry name" value="HAMP domain-like"/>
    <property type="match status" value="1"/>
</dbReference>
<evidence type="ECO:0000313" key="14">
    <source>
        <dbReference type="EMBL" id="QPI39038.1"/>
    </source>
</evidence>
<protein>
    <recommendedName>
        <fullName evidence="3">histidine kinase</fullName>
        <ecNumber evidence="3">2.7.13.3</ecNumber>
    </recommendedName>
</protein>
<keyword evidence="8 11" id="KW-1133">Transmembrane helix</keyword>
<dbReference type="Pfam" id="PF00512">
    <property type="entry name" value="HisKA"/>
    <property type="match status" value="1"/>
</dbReference>
<feature type="transmembrane region" description="Helical" evidence="11">
    <location>
        <begin position="30"/>
        <end position="53"/>
    </location>
</feature>
<evidence type="ECO:0000256" key="10">
    <source>
        <dbReference type="ARBA" id="ARBA00023136"/>
    </source>
</evidence>
<evidence type="ECO:0000256" key="9">
    <source>
        <dbReference type="ARBA" id="ARBA00023012"/>
    </source>
</evidence>
<feature type="domain" description="HAMP" evidence="13">
    <location>
        <begin position="199"/>
        <end position="252"/>
    </location>
</feature>
<dbReference type="Gene3D" id="1.10.8.500">
    <property type="entry name" value="HAMP domain in histidine kinase"/>
    <property type="match status" value="1"/>
</dbReference>
<dbReference type="InterPro" id="IPR036097">
    <property type="entry name" value="HisK_dim/P_sf"/>
</dbReference>
<dbReference type="SUPFAM" id="SSF47384">
    <property type="entry name" value="Homodimeric domain of signal transducing histidine kinase"/>
    <property type="match status" value="1"/>
</dbReference>
<dbReference type="Proteomes" id="UP000663583">
    <property type="component" value="Chromosome"/>
</dbReference>
<dbReference type="RefSeq" id="WP_085073746.1">
    <property type="nucleotide sequence ID" value="NZ_BLKU01000002.1"/>
</dbReference>
<name>A0AAX1JFA0_9MYCO</name>
<dbReference type="GO" id="GO:0005886">
    <property type="term" value="C:plasma membrane"/>
    <property type="evidence" value="ECO:0007669"/>
    <property type="project" value="UniProtKB-SubCell"/>
</dbReference>
<comment type="catalytic activity">
    <reaction evidence="1">
        <text>ATP + protein L-histidine = ADP + protein N-phospho-L-histidine.</text>
        <dbReference type="EC" id="2.7.13.3"/>
    </reaction>
</comment>
<evidence type="ECO:0000259" key="13">
    <source>
        <dbReference type="PROSITE" id="PS50885"/>
    </source>
</evidence>
<dbReference type="CDD" id="cd00075">
    <property type="entry name" value="HATPase"/>
    <property type="match status" value="1"/>
</dbReference>
<sequence length="470" mass="49475">MKTSALRAVRSATILSRLNPRRANVRARSALAAALVMTACFAIGCGVLALVLYRSLQSSAQHAAAARAEQISAELHANSPRDLNPSLLATDSQIGAVQIVDHTGKVLAASAGAPTTPLKTVSLDPGNARSVGRAKGPHDTYDLWMTAQQVSLPGGAVTVLVGADQEHVEHLVREVTALLAAGAPVIIAFGVVGTYRLVGAALGPVEAIRARVALISSTDLAERVPVPPTRDEIAHLASTMNAMLARLERGRDAQRRLVGDASHELRSPLATITTALEMAVGRPELMDSELINEALLPEAHRMQQLIEQLLLLARSDEDALNLRQDDVDLDDLLSAEVSRLRAVGSLHIVSHIQACRAVGDRAALAQVIRNLVDNAARHALSAVELDCRYDAGLAVVTIADDGPGIPVQERARIFERFVRLDHARARTSGGSGLGLAIVAEVVRAHHGTVTVGDARHGGAAFTVTLPTGSG</sequence>
<dbReference type="AlphaFoldDB" id="A0AAX1JFA0"/>
<dbReference type="Pfam" id="PF00672">
    <property type="entry name" value="HAMP"/>
    <property type="match status" value="1"/>
</dbReference>
<dbReference type="EC" id="2.7.13.3" evidence="3"/>
<evidence type="ECO:0000256" key="5">
    <source>
        <dbReference type="ARBA" id="ARBA00022679"/>
    </source>
</evidence>
<evidence type="ECO:0000256" key="6">
    <source>
        <dbReference type="ARBA" id="ARBA00022692"/>
    </source>
</evidence>
<evidence type="ECO:0000256" key="11">
    <source>
        <dbReference type="SAM" id="Phobius"/>
    </source>
</evidence>
<dbReference type="Gene3D" id="1.10.287.130">
    <property type="match status" value="1"/>
</dbReference>
<dbReference type="SUPFAM" id="SSF55874">
    <property type="entry name" value="ATPase domain of HSP90 chaperone/DNA topoisomerase II/histidine kinase"/>
    <property type="match status" value="1"/>
</dbReference>
<dbReference type="Pfam" id="PF02518">
    <property type="entry name" value="HATPase_c"/>
    <property type="match status" value="1"/>
</dbReference>
<dbReference type="InterPro" id="IPR003660">
    <property type="entry name" value="HAMP_dom"/>
</dbReference>
<keyword evidence="9" id="KW-0902">Two-component regulatory system</keyword>
<dbReference type="PANTHER" id="PTHR45436">
    <property type="entry name" value="SENSOR HISTIDINE KINASE YKOH"/>
    <property type="match status" value="1"/>
</dbReference>
<evidence type="ECO:0000256" key="4">
    <source>
        <dbReference type="ARBA" id="ARBA00022553"/>
    </source>
</evidence>
<evidence type="ECO:0000256" key="1">
    <source>
        <dbReference type="ARBA" id="ARBA00000085"/>
    </source>
</evidence>
<comment type="subcellular location">
    <subcellularLocation>
        <location evidence="2">Cell membrane</location>
    </subcellularLocation>
</comment>
<evidence type="ECO:0000259" key="12">
    <source>
        <dbReference type="PROSITE" id="PS50109"/>
    </source>
</evidence>
<keyword evidence="4" id="KW-0597">Phosphoprotein</keyword>
<dbReference type="SMART" id="SM00304">
    <property type="entry name" value="HAMP"/>
    <property type="match status" value="1"/>
</dbReference>
<dbReference type="InterPro" id="IPR005467">
    <property type="entry name" value="His_kinase_dom"/>
</dbReference>
<dbReference type="InterPro" id="IPR004358">
    <property type="entry name" value="Sig_transdc_His_kin-like_C"/>
</dbReference>
<dbReference type="CDD" id="cd00082">
    <property type="entry name" value="HisKA"/>
    <property type="match status" value="1"/>
</dbReference>
<dbReference type="CDD" id="cd06225">
    <property type="entry name" value="HAMP"/>
    <property type="match status" value="1"/>
</dbReference>
<dbReference type="InterPro" id="IPR036890">
    <property type="entry name" value="HATPase_C_sf"/>
</dbReference>
<feature type="domain" description="Histidine kinase" evidence="12">
    <location>
        <begin position="260"/>
        <end position="469"/>
    </location>
</feature>